<keyword evidence="1" id="KW-0175">Coiled coil</keyword>
<dbReference type="InterPro" id="IPR024463">
    <property type="entry name" value="Transposase_TnpC_homeodom"/>
</dbReference>
<dbReference type="Pfam" id="PF03050">
    <property type="entry name" value="DDE_Tnp_IS66"/>
    <property type="match status" value="1"/>
</dbReference>
<feature type="domain" description="Transposase TnpC homeodomain" evidence="4">
    <location>
        <begin position="39"/>
        <end position="110"/>
    </location>
</feature>
<dbReference type="Pfam" id="PF13005">
    <property type="entry name" value="zf-IS66"/>
    <property type="match status" value="1"/>
</dbReference>
<organism evidence="5 6">
    <name type="scientific">Escherichia coli 4.0967</name>
    <dbReference type="NCBI Taxonomy" id="869687"/>
    <lineage>
        <taxon>Bacteria</taxon>
        <taxon>Pseudomonadati</taxon>
        <taxon>Pseudomonadota</taxon>
        <taxon>Gammaproteobacteria</taxon>
        <taxon>Enterobacterales</taxon>
        <taxon>Enterobacteriaceae</taxon>
        <taxon>Escherichia</taxon>
    </lineage>
</organism>
<feature type="coiled-coil region" evidence="1">
    <location>
        <begin position="9"/>
        <end position="83"/>
    </location>
</feature>
<evidence type="ECO:0000256" key="1">
    <source>
        <dbReference type="SAM" id="Coils"/>
    </source>
</evidence>
<accession>A0AAN3UZ87</accession>
<dbReference type="EMBL" id="AFAA02000039">
    <property type="protein sequence ID" value="EII31747.1"/>
    <property type="molecule type" value="Genomic_DNA"/>
</dbReference>
<dbReference type="Gene3D" id="1.20.5.170">
    <property type="match status" value="1"/>
</dbReference>
<feature type="domain" description="Transposase IS66 zinc-finger binding" evidence="3">
    <location>
        <begin position="119"/>
        <end position="161"/>
    </location>
</feature>
<sequence length="324" mass="36599">MNDISSDDIFLLKQRLAEQEALIHALQEKLSNREREIDHLQAQLDKLRRMNFGSRSEKVSRRIAQMEADLNRLQKESDTLTGRVYDPAVQRPLRQTRTRKPFPESLPRDEKRLLPAAPCCPNCGGSLSYLGEDTAEQLELMRSAFRVIRTVREKHACTQCDAIVQAPAPSRPIERGIAGPGLLARVLTSKYAEHTPLYRQSEIYGRQGVELRRSLLSGWVDACCRLLSPLEEALHGYVMTDGKLHADDTPVRYCCRVIRRRRPGGCGRMFVMTAMQGQRWHLQCGSLTARTEKASIRRLILPASAVCCKRMRTPGSTSCIAMVG</sequence>
<feature type="domain" description="Transposase IS66 central" evidence="2">
    <location>
        <begin position="175"/>
        <end position="272"/>
    </location>
</feature>
<evidence type="ECO:0000313" key="5">
    <source>
        <dbReference type="EMBL" id="EII31747.1"/>
    </source>
</evidence>
<dbReference type="InterPro" id="IPR004291">
    <property type="entry name" value="Transposase_IS66_central"/>
</dbReference>
<dbReference type="PANTHER" id="PTHR33678">
    <property type="entry name" value="BLL1576 PROTEIN"/>
    <property type="match status" value="1"/>
</dbReference>
<protein>
    <submittedName>
        <fullName evidence="5">IS66 family element, transposase domain protein</fullName>
    </submittedName>
</protein>
<evidence type="ECO:0000313" key="6">
    <source>
        <dbReference type="Proteomes" id="UP000003866"/>
    </source>
</evidence>
<proteinExistence type="predicted"/>
<evidence type="ECO:0000259" key="4">
    <source>
        <dbReference type="Pfam" id="PF13007"/>
    </source>
</evidence>
<gene>
    <name evidence="5" type="ORF">EC40967_D0057</name>
</gene>
<dbReference type="InterPro" id="IPR024474">
    <property type="entry name" value="Znf_dom_IS66"/>
</dbReference>
<dbReference type="InterPro" id="IPR052344">
    <property type="entry name" value="Transposase-related"/>
</dbReference>
<reference evidence="5 6" key="1">
    <citation type="submission" date="2011-12" db="EMBL/GenBank/DDBJ databases">
        <authorList>
            <person name="Brinkac L."/>
            <person name="Radune D."/>
            <person name="Sanka R."/>
            <person name="Selengut J."/>
            <person name="DebRoy C."/>
            <person name="Feng P."/>
            <person name="Fratamico P.M."/>
            <person name="Kapur V."/>
            <person name="Kariyawasam S."/>
            <person name="Losada L."/>
            <person name="Nierman W.C."/>
            <person name="Nelson K."/>
        </authorList>
    </citation>
    <scope>NUCLEOTIDE SEQUENCE [LARGE SCALE GENOMIC DNA]</scope>
    <source>
        <strain evidence="5 6">4.0967</strain>
    </source>
</reference>
<dbReference type="Pfam" id="PF13007">
    <property type="entry name" value="LZ_Tnp_IS66"/>
    <property type="match status" value="1"/>
</dbReference>
<evidence type="ECO:0000259" key="2">
    <source>
        <dbReference type="Pfam" id="PF03050"/>
    </source>
</evidence>
<dbReference type="PANTHER" id="PTHR33678:SF1">
    <property type="entry name" value="BLL1576 PROTEIN"/>
    <property type="match status" value="1"/>
</dbReference>
<dbReference type="AlphaFoldDB" id="A0AAN3UZ87"/>
<evidence type="ECO:0000259" key="3">
    <source>
        <dbReference type="Pfam" id="PF13005"/>
    </source>
</evidence>
<dbReference type="Proteomes" id="UP000003866">
    <property type="component" value="Unassembled WGS sequence"/>
</dbReference>
<comment type="caution">
    <text evidence="5">The sequence shown here is derived from an EMBL/GenBank/DDBJ whole genome shotgun (WGS) entry which is preliminary data.</text>
</comment>
<name>A0AAN3UZ87_ECOLX</name>